<dbReference type="InterPro" id="IPR036514">
    <property type="entry name" value="SGNH_hydro_sf"/>
</dbReference>
<organism evidence="2 3">
    <name type="scientific">Janthinobacterium violaceinigrum</name>
    <dbReference type="NCBI Taxonomy" id="2654252"/>
    <lineage>
        <taxon>Bacteria</taxon>
        <taxon>Pseudomonadati</taxon>
        <taxon>Pseudomonadota</taxon>
        <taxon>Betaproteobacteria</taxon>
        <taxon>Burkholderiales</taxon>
        <taxon>Oxalobacteraceae</taxon>
        <taxon>Janthinobacterium</taxon>
    </lineage>
</organism>
<keyword evidence="1" id="KW-0812">Transmembrane</keyword>
<name>A0A6I1I3S7_9BURK</name>
<keyword evidence="1" id="KW-1133">Transmembrane helix</keyword>
<reference evidence="2 3" key="1">
    <citation type="submission" date="2019-10" db="EMBL/GenBank/DDBJ databases">
        <title>Three novel species isolated from a subtropical stream in China.</title>
        <authorList>
            <person name="Lu H."/>
        </authorList>
    </citation>
    <scope>NUCLEOTIDE SEQUENCE [LARGE SCALE GENOMIC DNA]</scope>
    <source>
        <strain evidence="2 3">FT13W</strain>
    </source>
</reference>
<comment type="caution">
    <text evidence="2">The sequence shown here is derived from an EMBL/GenBank/DDBJ whole genome shotgun (WGS) entry which is preliminary data.</text>
</comment>
<keyword evidence="1" id="KW-0472">Membrane</keyword>
<keyword evidence="3" id="KW-1185">Reference proteome</keyword>
<accession>A0A6I1I3S7</accession>
<protein>
    <recommendedName>
        <fullName evidence="4">AlgX/AlgJ SGNH hydrolase-like domain-containing protein</fullName>
    </recommendedName>
</protein>
<evidence type="ECO:0000313" key="2">
    <source>
        <dbReference type="EMBL" id="KAB8064590.1"/>
    </source>
</evidence>
<evidence type="ECO:0008006" key="4">
    <source>
        <dbReference type="Google" id="ProtNLM"/>
    </source>
</evidence>
<dbReference type="Gene3D" id="3.40.50.1110">
    <property type="entry name" value="SGNH hydrolase"/>
    <property type="match status" value="1"/>
</dbReference>
<gene>
    <name evidence="2" type="ORF">GCN75_13040</name>
</gene>
<evidence type="ECO:0000313" key="3">
    <source>
        <dbReference type="Proteomes" id="UP000468717"/>
    </source>
</evidence>
<dbReference type="GO" id="GO:0016788">
    <property type="term" value="F:hydrolase activity, acting on ester bonds"/>
    <property type="evidence" value="ECO:0007669"/>
    <property type="project" value="UniProtKB-ARBA"/>
</dbReference>
<dbReference type="AlphaFoldDB" id="A0A6I1I3S7"/>
<proteinExistence type="predicted"/>
<sequence>MQGFNQEMPIARFFACIFFIAVGWVLLIAGFVFSVDPYAIWRQQSHKINAVILEVPSASQRGTAVLRNALLAPDILMLGSSRLRRGFNESLASRLYGSKVQVVGIDALPLSNASDLFFAISQQGRIKRLYLEVSYLTSNACKAKNEAEQNKLDFPFDYLSPRDAVSHSVKTLKKNLFPMRYNENYFDAQGRFHEHQAEGPTRAERVINDSRFDHIIQTRIDACNGHAFNAADAKNLTGIFQQAQIEGTEVILLILPVTAKWHTRIQQAGQSPRAAQWKTGITELASQFHVPVLDYEQRGDLSALAENSNHSMPIFWDELHFSNRLGDHILNDMAHASPVTRVPFTRHDSLAPQP</sequence>
<dbReference type="Proteomes" id="UP000468717">
    <property type="component" value="Unassembled WGS sequence"/>
</dbReference>
<dbReference type="RefSeq" id="WP_152282897.1">
    <property type="nucleotide sequence ID" value="NZ_WFLI01000012.1"/>
</dbReference>
<dbReference type="EMBL" id="WFLI01000012">
    <property type="protein sequence ID" value="KAB8064590.1"/>
    <property type="molecule type" value="Genomic_DNA"/>
</dbReference>
<feature type="transmembrane region" description="Helical" evidence="1">
    <location>
        <begin position="12"/>
        <end position="35"/>
    </location>
</feature>
<evidence type="ECO:0000256" key="1">
    <source>
        <dbReference type="SAM" id="Phobius"/>
    </source>
</evidence>